<dbReference type="SUPFAM" id="SSF102405">
    <property type="entry name" value="MCP/YpsA-like"/>
    <property type="match status" value="1"/>
</dbReference>
<comment type="similarity">
    <text evidence="1">Belongs to the DprA/Smf family.</text>
</comment>
<dbReference type="PANTHER" id="PTHR43022:SF1">
    <property type="entry name" value="PROTEIN SMF"/>
    <property type="match status" value="1"/>
</dbReference>
<dbReference type="PANTHER" id="PTHR43022">
    <property type="entry name" value="PROTEIN SMF"/>
    <property type="match status" value="1"/>
</dbReference>
<organism evidence="4">
    <name type="scientific">uncultured bacterium</name>
    <name type="common">gcode 4</name>
    <dbReference type="NCBI Taxonomy" id="1234023"/>
    <lineage>
        <taxon>Bacteria</taxon>
        <taxon>environmental samples</taxon>
    </lineage>
</organism>
<dbReference type="InterPro" id="IPR003488">
    <property type="entry name" value="DprA"/>
</dbReference>
<name>K2G228_9BACT</name>
<evidence type="ECO:0000256" key="2">
    <source>
        <dbReference type="SAM" id="Phobius"/>
    </source>
</evidence>
<dbReference type="InterPro" id="IPR057666">
    <property type="entry name" value="DrpA_SLOG"/>
</dbReference>
<reference evidence="4" key="1">
    <citation type="journal article" date="2012" name="Science">
        <title>Fermentation, hydrogen, and sulfur metabolism in multiple uncultivated bacterial phyla.</title>
        <authorList>
            <person name="Wrighton K.C."/>
            <person name="Thomas B.C."/>
            <person name="Sharon I."/>
            <person name="Miller C.S."/>
            <person name="Castelle C.J."/>
            <person name="VerBerkmoes N.C."/>
            <person name="Wilkins M.J."/>
            <person name="Hettich R.L."/>
            <person name="Lipton M.S."/>
            <person name="Williams K.H."/>
            <person name="Long P.E."/>
            <person name="Banfield J.F."/>
        </authorList>
    </citation>
    <scope>NUCLEOTIDE SEQUENCE [LARGE SCALE GENOMIC DNA]</scope>
</reference>
<protein>
    <recommendedName>
        <fullName evidence="3">Smf/DprA SLOG domain-containing protein</fullName>
    </recommendedName>
</protein>
<proteinExistence type="inferred from homology"/>
<evidence type="ECO:0000259" key="3">
    <source>
        <dbReference type="Pfam" id="PF02481"/>
    </source>
</evidence>
<feature type="domain" description="Smf/DprA SLOG" evidence="3">
    <location>
        <begin position="23"/>
        <end position="232"/>
    </location>
</feature>
<evidence type="ECO:0000256" key="1">
    <source>
        <dbReference type="ARBA" id="ARBA00006525"/>
    </source>
</evidence>
<comment type="caution">
    <text evidence="4">The sequence shown here is derived from an EMBL/GenBank/DDBJ whole genome shotgun (WGS) entry which is preliminary data.</text>
</comment>
<dbReference type="Pfam" id="PF02481">
    <property type="entry name" value="DNA_processg_A"/>
    <property type="match status" value="1"/>
</dbReference>
<evidence type="ECO:0000313" key="4">
    <source>
        <dbReference type="EMBL" id="EKE29263.1"/>
    </source>
</evidence>
<sequence>MQNYEDFDEHSADVALSQRKVTIITVHDPEYPENLRHLHTPPFMLYVRWNLDNDRELLSIVGSRKSTSYSENILRQFIPWLLGAWFWIVSWWAYWVDSISHSLTLDNGWYTICVIWTWIDIDYPKVNAWLYERVIANSWAVISVFRLKTQWDRYNFPIRNEIIAWISKWTLITEAADKSWTLITARLALELNKDVFVVPWDISRETCYWTNSLLRDWLAKAVMTYEDMLVEYDMNSVIKDKKPVQMSFEDPIEQSIHGLLSENPLDASYLTDKLNSDIQTISSKISMMEVNWIVRLWAWWLYHLN</sequence>
<keyword evidence="2" id="KW-0472">Membrane</keyword>
<dbReference type="AlphaFoldDB" id="K2G228"/>
<feature type="transmembrane region" description="Helical" evidence="2">
    <location>
        <begin position="77"/>
        <end position="95"/>
    </location>
</feature>
<dbReference type="EMBL" id="AMFJ01000197">
    <property type="protein sequence ID" value="EKE29263.1"/>
    <property type="molecule type" value="Genomic_DNA"/>
</dbReference>
<keyword evidence="2" id="KW-1133">Transmembrane helix</keyword>
<dbReference type="Gene3D" id="3.40.50.450">
    <property type="match status" value="1"/>
</dbReference>
<dbReference type="GO" id="GO:0009294">
    <property type="term" value="P:DNA-mediated transformation"/>
    <property type="evidence" value="ECO:0007669"/>
    <property type="project" value="InterPro"/>
</dbReference>
<gene>
    <name evidence="4" type="ORF">ACD_2C00197G0004</name>
</gene>
<keyword evidence="2" id="KW-0812">Transmembrane</keyword>
<accession>K2G228</accession>